<dbReference type="NCBIfam" id="TIGR01003">
    <property type="entry name" value="PTS_HPr_family"/>
    <property type="match status" value="1"/>
</dbReference>
<evidence type="ECO:0000256" key="2">
    <source>
        <dbReference type="ARBA" id="ARBA00022490"/>
    </source>
</evidence>
<feature type="domain" description="HPr" evidence="4">
    <location>
        <begin position="65"/>
        <end position="151"/>
    </location>
</feature>
<dbReference type="Gene3D" id="3.30.1340.10">
    <property type="entry name" value="HPr-like"/>
    <property type="match status" value="1"/>
</dbReference>
<keyword evidence="2" id="KW-0963">Cytoplasm</keyword>
<evidence type="ECO:0000313" key="5">
    <source>
        <dbReference type="EMBL" id="EEP44704.1"/>
    </source>
</evidence>
<dbReference type="AlphaFoldDB" id="C4F917"/>
<organism evidence="5 6">
    <name type="scientific">Collinsella intestinalis DSM 13280</name>
    <dbReference type="NCBI Taxonomy" id="521003"/>
    <lineage>
        <taxon>Bacteria</taxon>
        <taxon>Bacillati</taxon>
        <taxon>Actinomycetota</taxon>
        <taxon>Coriobacteriia</taxon>
        <taxon>Coriobacteriales</taxon>
        <taxon>Coriobacteriaceae</taxon>
        <taxon>Collinsella</taxon>
    </lineage>
</organism>
<comment type="subcellular location">
    <subcellularLocation>
        <location evidence="1">Cytoplasm</location>
    </subcellularLocation>
</comment>
<dbReference type="GO" id="GO:0005737">
    <property type="term" value="C:cytoplasm"/>
    <property type="evidence" value="ECO:0007669"/>
    <property type="project" value="UniProtKB-SubCell"/>
</dbReference>
<dbReference type="PANTHER" id="PTHR33705:SF2">
    <property type="entry name" value="PHOSPHOCARRIER PROTEIN NPR"/>
    <property type="match status" value="1"/>
</dbReference>
<dbReference type="EMBL" id="ABXH02000009">
    <property type="protein sequence ID" value="EEP44704.1"/>
    <property type="molecule type" value="Genomic_DNA"/>
</dbReference>
<comment type="caution">
    <text evidence="5">The sequence shown here is derived from an EMBL/GenBank/DDBJ whole genome shotgun (WGS) entry which is preliminary data.</text>
</comment>
<dbReference type="HOGENOM" id="CLU_1728251_0_0_11"/>
<dbReference type="GO" id="GO:0009401">
    <property type="term" value="P:phosphoenolpyruvate-dependent sugar phosphotransferase system"/>
    <property type="evidence" value="ECO:0007669"/>
    <property type="project" value="UniProtKB-KW"/>
</dbReference>
<dbReference type="InterPro" id="IPR000032">
    <property type="entry name" value="HPr-like"/>
</dbReference>
<evidence type="ECO:0000256" key="1">
    <source>
        <dbReference type="ARBA" id="ARBA00004496"/>
    </source>
</evidence>
<keyword evidence="3" id="KW-0598">Phosphotransferase system</keyword>
<dbReference type="Proteomes" id="UP000003295">
    <property type="component" value="Unassembled WGS sequence"/>
</dbReference>
<name>C4F917_9ACTN</name>
<proteinExistence type="predicted"/>
<protein>
    <submittedName>
        <fullName evidence="5">Phosphocarrier, HPr family</fullName>
    </submittedName>
</protein>
<accession>C4F917</accession>
<dbReference type="SUPFAM" id="SSF55594">
    <property type="entry name" value="HPr-like"/>
    <property type="match status" value="1"/>
</dbReference>
<gene>
    <name evidence="5" type="ORF">COLINT_02546</name>
</gene>
<evidence type="ECO:0000259" key="4">
    <source>
        <dbReference type="PROSITE" id="PS51350"/>
    </source>
</evidence>
<dbReference type="Pfam" id="PF00381">
    <property type="entry name" value="PTS-HPr"/>
    <property type="match status" value="1"/>
</dbReference>
<evidence type="ECO:0000313" key="6">
    <source>
        <dbReference type="Proteomes" id="UP000003295"/>
    </source>
</evidence>
<dbReference type="eggNOG" id="COG1925">
    <property type="taxonomic scope" value="Bacteria"/>
</dbReference>
<dbReference type="PANTHER" id="PTHR33705">
    <property type="entry name" value="PHOSPHOCARRIER PROTEIN HPR"/>
    <property type="match status" value="1"/>
</dbReference>
<sequence>MVAQGNSIFVLYQAFCEMVEKRREGGLPLLSNSLPNFAQTYYNGSVVFMSTFGFTARATLKESVMVSDKATLVNPQGLHMRPAGLFASTMGKFASEVTVVAPDKEVNGKSPMALMAAGIPCGTEVEVKCDGADEKEALAAAIELIKSGLGE</sequence>
<dbReference type="PRINTS" id="PR00107">
    <property type="entry name" value="PHOSPHOCPHPR"/>
</dbReference>
<dbReference type="CDD" id="cd00367">
    <property type="entry name" value="PTS-HPr_like"/>
    <property type="match status" value="1"/>
</dbReference>
<dbReference type="STRING" id="521003.COLINT_02546"/>
<evidence type="ECO:0000256" key="3">
    <source>
        <dbReference type="ARBA" id="ARBA00022683"/>
    </source>
</evidence>
<reference evidence="5 6" key="1">
    <citation type="submission" date="2009-04" db="EMBL/GenBank/DDBJ databases">
        <authorList>
            <person name="Weinstock G."/>
            <person name="Sodergren E."/>
            <person name="Clifton S."/>
            <person name="Fulton L."/>
            <person name="Fulton B."/>
            <person name="Courtney L."/>
            <person name="Fronick C."/>
            <person name="Harrison M."/>
            <person name="Strong C."/>
            <person name="Farmer C."/>
            <person name="Delahaunty K."/>
            <person name="Markovic C."/>
            <person name="Hall O."/>
            <person name="Minx P."/>
            <person name="Tomlinson C."/>
            <person name="Mitreva M."/>
            <person name="Nelson J."/>
            <person name="Hou S."/>
            <person name="Wollam A."/>
            <person name="Pepin K.H."/>
            <person name="Johnson M."/>
            <person name="Bhonagiri V."/>
            <person name="Nash W.E."/>
            <person name="Warren W."/>
            <person name="Chinwalla A."/>
            <person name="Mardis E.R."/>
            <person name="Wilson R.K."/>
        </authorList>
    </citation>
    <scope>NUCLEOTIDE SEQUENCE [LARGE SCALE GENOMIC DNA]</scope>
    <source>
        <strain evidence="5 6">DSM 13280</strain>
    </source>
</reference>
<dbReference type="PROSITE" id="PS51350">
    <property type="entry name" value="PTS_HPR_DOM"/>
    <property type="match status" value="1"/>
</dbReference>
<dbReference type="InterPro" id="IPR035895">
    <property type="entry name" value="HPr-like_sf"/>
</dbReference>
<dbReference type="InterPro" id="IPR050399">
    <property type="entry name" value="HPr"/>
</dbReference>